<evidence type="ECO:0000256" key="2">
    <source>
        <dbReference type="ARBA" id="ARBA00007665"/>
    </source>
</evidence>
<comment type="subcellular location">
    <subcellularLocation>
        <location evidence="1">Cytoplasm</location>
    </subcellularLocation>
</comment>
<keyword evidence="3" id="KW-0963">Cytoplasm</keyword>
<evidence type="ECO:0000256" key="1">
    <source>
        <dbReference type="ARBA" id="ARBA00004496"/>
    </source>
</evidence>
<evidence type="ECO:0000259" key="7">
    <source>
        <dbReference type="PROSITE" id="PS50908"/>
    </source>
</evidence>
<comment type="similarity">
    <text evidence="2">Belongs to the IMPACT family.</text>
</comment>
<dbReference type="PROSITE" id="PS50908">
    <property type="entry name" value="RWD"/>
    <property type="match status" value="1"/>
</dbReference>
<dbReference type="WBParaSite" id="SSLN_0001903201-mRNA-1">
    <property type="protein sequence ID" value="SSLN_0001903201-mRNA-1"/>
    <property type="gene ID" value="SSLN_0001903201"/>
</dbReference>
<dbReference type="InterPro" id="IPR001498">
    <property type="entry name" value="Impact_N"/>
</dbReference>
<dbReference type="Pfam" id="PF05773">
    <property type="entry name" value="RWD"/>
    <property type="match status" value="1"/>
</dbReference>
<dbReference type="Gene3D" id="3.30.230.30">
    <property type="entry name" value="Impact, N-terminal domain"/>
    <property type="match status" value="1"/>
</dbReference>
<dbReference type="SUPFAM" id="SSF54211">
    <property type="entry name" value="Ribosomal protein S5 domain 2-like"/>
    <property type="match status" value="1"/>
</dbReference>
<dbReference type="InterPro" id="IPR023582">
    <property type="entry name" value="Impact"/>
</dbReference>
<evidence type="ECO:0000256" key="3">
    <source>
        <dbReference type="ARBA" id="ARBA00022490"/>
    </source>
</evidence>
<dbReference type="InterPro" id="IPR020568">
    <property type="entry name" value="Ribosomal_Su5_D2-typ_SF"/>
</dbReference>
<dbReference type="AlphaFoldDB" id="A0A183TPE6"/>
<dbReference type="GO" id="GO:0006446">
    <property type="term" value="P:regulation of translational initiation"/>
    <property type="evidence" value="ECO:0007669"/>
    <property type="project" value="TreeGrafter"/>
</dbReference>
<dbReference type="SUPFAM" id="SSF54495">
    <property type="entry name" value="UBC-like"/>
    <property type="match status" value="1"/>
</dbReference>
<sequence>LIESDKPRLPSVTLRFTFGPGYPSSACPTFTITAPELPRSSYDDLTASLWELCCMSVGSPVIHCMVEAVRQFLEEFSPEKPDVNVQKSTWSDSDIEVRTKPTSDLYCVPSVRAHLASTSFLQKISEETHCPEIFHGEPITDRKSVFQAHCCRVSSLQEVSLFIRKMLEDGKVASATHNITAWYLRAKLRDSSNTLSLVADFDDDGETHAGARLLHLLMMAANEGVAVMVSRWFGGIKLGPDRFKHINSAASSLLAEQKMLKAADPPRSKTKHKGKR</sequence>
<dbReference type="InterPro" id="IPR036956">
    <property type="entry name" value="Impact_N_sf"/>
</dbReference>
<dbReference type="CDD" id="cd23821">
    <property type="entry name" value="RWD_IMPACT"/>
    <property type="match status" value="1"/>
</dbReference>
<dbReference type="PANTHER" id="PTHR16301:SF25">
    <property type="entry name" value="PROTEIN IMPACT"/>
    <property type="match status" value="1"/>
</dbReference>
<accession>A0A183TPE6</accession>
<dbReference type="GO" id="GO:0140469">
    <property type="term" value="P:GCN2-mediated signaling"/>
    <property type="evidence" value="ECO:0007669"/>
    <property type="project" value="TreeGrafter"/>
</dbReference>
<organism evidence="8">
    <name type="scientific">Schistocephalus solidus</name>
    <name type="common">Tapeworm</name>
    <dbReference type="NCBI Taxonomy" id="70667"/>
    <lineage>
        <taxon>Eukaryota</taxon>
        <taxon>Metazoa</taxon>
        <taxon>Spiralia</taxon>
        <taxon>Lophotrochozoa</taxon>
        <taxon>Platyhelminthes</taxon>
        <taxon>Cestoda</taxon>
        <taxon>Eucestoda</taxon>
        <taxon>Diphyllobothriidea</taxon>
        <taxon>Diphyllobothriidae</taxon>
        <taxon>Schistocephalus</taxon>
    </lineage>
</organism>
<evidence type="ECO:0000256" key="5">
    <source>
        <dbReference type="ARBA" id="ARBA00022845"/>
    </source>
</evidence>
<name>A0A183TPE6_SCHSO</name>
<dbReference type="Pfam" id="PF01205">
    <property type="entry name" value="Impact_N"/>
    <property type="match status" value="1"/>
</dbReference>
<protein>
    <submittedName>
        <fullName evidence="8">RWD domain-containing protein</fullName>
    </submittedName>
</protein>
<proteinExistence type="inferred from homology"/>
<keyword evidence="4" id="KW-0678">Repressor</keyword>
<keyword evidence="6" id="KW-0346">Stress response</keyword>
<evidence type="ECO:0000313" key="8">
    <source>
        <dbReference type="WBParaSite" id="SSLN_0001903201-mRNA-1"/>
    </source>
</evidence>
<reference evidence="8" key="1">
    <citation type="submission" date="2016-06" db="UniProtKB">
        <authorList>
            <consortium name="WormBaseParasite"/>
        </authorList>
    </citation>
    <scope>IDENTIFICATION</scope>
</reference>
<dbReference type="GO" id="GO:0005737">
    <property type="term" value="C:cytoplasm"/>
    <property type="evidence" value="ECO:0007669"/>
    <property type="project" value="UniProtKB-SubCell"/>
</dbReference>
<dbReference type="Gene3D" id="3.10.110.10">
    <property type="entry name" value="Ubiquitin Conjugating Enzyme"/>
    <property type="match status" value="1"/>
</dbReference>
<evidence type="ECO:0000256" key="6">
    <source>
        <dbReference type="ARBA" id="ARBA00023016"/>
    </source>
</evidence>
<dbReference type="PANTHER" id="PTHR16301">
    <property type="entry name" value="IMPACT-RELATED"/>
    <property type="match status" value="1"/>
</dbReference>
<feature type="domain" description="RWD" evidence="7">
    <location>
        <begin position="1"/>
        <end position="76"/>
    </location>
</feature>
<dbReference type="InterPro" id="IPR006575">
    <property type="entry name" value="RWD_dom"/>
</dbReference>
<evidence type="ECO:0000256" key="4">
    <source>
        <dbReference type="ARBA" id="ARBA00022491"/>
    </source>
</evidence>
<dbReference type="InterPro" id="IPR016135">
    <property type="entry name" value="UBQ-conjugating_enzyme/RWD"/>
</dbReference>
<keyword evidence="5" id="KW-0810">Translation regulation</keyword>